<name>A0ABY1VQ96_9ACTO</name>
<keyword evidence="1" id="KW-0472">Membrane</keyword>
<keyword evidence="1" id="KW-0812">Transmembrane</keyword>
<keyword evidence="1" id="KW-1133">Transmembrane helix</keyword>
<organism evidence="2 3">
    <name type="scientific">Actinomyces bovis</name>
    <dbReference type="NCBI Taxonomy" id="1658"/>
    <lineage>
        <taxon>Bacteria</taxon>
        <taxon>Bacillati</taxon>
        <taxon>Actinomycetota</taxon>
        <taxon>Actinomycetes</taxon>
        <taxon>Actinomycetales</taxon>
        <taxon>Actinomycetaceae</taxon>
        <taxon>Actinomyces</taxon>
    </lineage>
</organism>
<comment type="caution">
    <text evidence="2">The sequence shown here is derived from an EMBL/GenBank/DDBJ whole genome shotgun (WGS) entry which is preliminary data.</text>
</comment>
<dbReference type="RefSeq" id="WP_111837107.1">
    <property type="nucleotide sequence ID" value="NZ_UAPQ01000010.1"/>
</dbReference>
<gene>
    <name evidence="2" type="ORF">NCTC11535_01895</name>
</gene>
<feature type="transmembrane region" description="Helical" evidence="1">
    <location>
        <begin position="7"/>
        <end position="29"/>
    </location>
</feature>
<protein>
    <submittedName>
        <fullName evidence="2">Uncharacterized protein</fullName>
    </submittedName>
</protein>
<keyword evidence="3" id="KW-1185">Reference proteome</keyword>
<dbReference type="EMBL" id="UAPQ01000010">
    <property type="protein sequence ID" value="SPT54185.1"/>
    <property type="molecule type" value="Genomic_DNA"/>
</dbReference>
<proteinExistence type="predicted"/>
<evidence type="ECO:0000256" key="1">
    <source>
        <dbReference type="SAM" id="Phobius"/>
    </source>
</evidence>
<evidence type="ECO:0000313" key="3">
    <source>
        <dbReference type="Proteomes" id="UP000250006"/>
    </source>
</evidence>
<sequence>MAEHSNTALIAIGGGLVAVVGGICAILVTLQGSPFFTGALIGMGALLVIMIGVIIGITMSRRPRP</sequence>
<accession>A0ABY1VQ96</accession>
<dbReference type="Proteomes" id="UP000250006">
    <property type="component" value="Unassembled WGS sequence"/>
</dbReference>
<reference evidence="2 3" key="1">
    <citation type="submission" date="2018-06" db="EMBL/GenBank/DDBJ databases">
        <authorList>
            <consortium name="Pathogen Informatics"/>
            <person name="Doyle S."/>
        </authorList>
    </citation>
    <scope>NUCLEOTIDE SEQUENCE [LARGE SCALE GENOMIC DNA]</scope>
    <source>
        <strain evidence="2 3">NCTC11535</strain>
    </source>
</reference>
<feature type="transmembrane region" description="Helical" evidence="1">
    <location>
        <begin position="35"/>
        <end position="57"/>
    </location>
</feature>
<evidence type="ECO:0000313" key="2">
    <source>
        <dbReference type="EMBL" id="SPT54185.1"/>
    </source>
</evidence>